<reference evidence="1" key="1">
    <citation type="submission" date="2014-09" db="EMBL/GenBank/DDBJ databases">
        <authorList>
            <person name="Magalhaes I.L.F."/>
            <person name="Oliveira U."/>
            <person name="Santos F.R."/>
            <person name="Vidigal T.H.D.A."/>
            <person name="Brescovit A.D."/>
            <person name="Santos A.J."/>
        </authorList>
    </citation>
    <scope>NUCLEOTIDE SEQUENCE</scope>
    <source>
        <tissue evidence="1">Shoot tissue taken approximately 20 cm above the soil surface</tissue>
    </source>
</reference>
<accession>A0A0A8XTN6</accession>
<name>A0A0A8XTN6_ARUDO</name>
<dbReference type="EMBL" id="GBRH01281865">
    <property type="protein sequence ID" value="JAD16030.1"/>
    <property type="molecule type" value="Transcribed_RNA"/>
</dbReference>
<sequence length="56" mass="6652">MPRHRRWDLLPLEPIKDRVFFLLRPIARLCTRPAPDSLRRMVDREAQDSSDARLPA</sequence>
<protein>
    <submittedName>
        <fullName evidence="1">Uncharacterized protein</fullName>
    </submittedName>
</protein>
<organism evidence="1">
    <name type="scientific">Arundo donax</name>
    <name type="common">Giant reed</name>
    <name type="synonym">Donax arundinaceus</name>
    <dbReference type="NCBI Taxonomy" id="35708"/>
    <lineage>
        <taxon>Eukaryota</taxon>
        <taxon>Viridiplantae</taxon>
        <taxon>Streptophyta</taxon>
        <taxon>Embryophyta</taxon>
        <taxon>Tracheophyta</taxon>
        <taxon>Spermatophyta</taxon>
        <taxon>Magnoliopsida</taxon>
        <taxon>Liliopsida</taxon>
        <taxon>Poales</taxon>
        <taxon>Poaceae</taxon>
        <taxon>PACMAD clade</taxon>
        <taxon>Arundinoideae</taxon>
        <taxon>Arundineae</taxon>
        <taxon>Arundo</taxon>
    </lineage>
</organism>
<evidence type="ECO:0000313" key="1">
    <source>
        <dbReference type="EMBL" id="JAD16030.1"/>
    </source>
</evidence>
<proteinExistence type="predicted"/>
<dbReference type="AlphaFoldDB" id="A0A0A8XTN6"/>
<reference evidence="1" key="2">
    <citation type="journal article" date="2015" name="Data Brief">
        <title>Shoot transcriptome of the giant reed, Arundo donax.</title>
        <authorList>
            <person name="Barrero R.A."/>
            <person name="Guerrero F.D."/>
            <person name="Moolhuijzen P."/>
            <person name="Goolsby J.A."/>
            <person name="Tidwell J."/>
            <person name="Bellgard S.E."/>
            <person name="Bellgard M.I."/>
        </authorList>
    </citation>
    <scope>NUCLEOTIDE SEQUENCE</scope>
    <source>
        <tissue evidence="1">Shoot tissue taken approximately 20 cm above the soil surface</tissue>
    </source>
</reference>